<evidence type="ECO:0000313" key="3">
    <source>
        <dbReference type="Proteomes" id="UP000220639"/>
    </source>
</evidence>
<evidence type="ECO:0000313" key="2">
    <source>
        <dbReference type="EMBL" id="SNU37301.1"/>
    </source>
</evidence>
<feature type="domain" description="Tn3 transposase DDE" evidence="1">
    <location>
        <begin position="27"/>
        <end position="183"/>
    </location>
</feature>
<dbReference type="EMBL" id="FZTC01000028">
    <property type="protein sequence ID" value="SNU37301.1"/>
    <property type="molecule type" value="Genomic_DNA"/>
</dbReference>
<gene>
    <name evidence="2" type="ORF">KOSB73_340018</name>
</gene>
<dbReference type="GO" id="GO:0004803">
    <property type="term" value="F:transposase activity"/>
    <property type="evidence" value="ECO:0007669"/>
    <property type="project" value="InterPro"/>
</dbReference>
<dbReference type="Pfam" id="PF01526">
    <property type="entry name" value="DDE_Tnp_Tn3"/>
    <property type="match status" value="1"/>
</dbReference>
<sequence>MSRIKIAKISLMRWLRNSRFCRCSGEDLITREKSNLERIVATLEMKEMTQGTLIRKLCTYTTAYPTRQAVFEYDRLVRNTYTLRYLRDPQLERNIRRSLNWIESYHQLRAAIAKVGGKKELTGKNDIEADISNRCGRLISNEIVYYISAILSRLQDGLEAENSDKGIEALTRILPVAWEHILLN</sequence>
<accession>A0A285B8H9</accession>
<dbReference type="InterPro" id="IPR002513">
    <property type="entry name" value="Tn3_Tnp_DDE_dom"/>
</dbReference>
<dbReference type="AlphaFoldDB" id="A0A285B8H9"/>
<dbReference type="Proteomes" id="UP000220639">
    <property type="component" value="Unassembled WGS sequence"/>
</dbReference>
<dbReference type="GO" id="GO:0006313">
    <property type="term" value="P:DNA transposition"/>
    <property type="evidence" value="ECO:0007669"/>
    <property type="project" value="InterPro"/>
</dbReference>
<name>A0A285B8H9_9ENTR</name>
<protein>
    <submittedName>
        <fullName evidence="2">Transposase</fullName>
    </submittedName>
</protein>
<reference evidence="3" key="1">
    <citation type="submission" date="2017-08" db="EMBL/GenBank/DDBJ databases">
        <authorList>
            <person name="Brisse S."/>
        </authorList>
    </citation>
    <scope>NUCLEOTIDE SEQUENCE [LARGE SCALE GENOMIC DNA]</scope>
    <source>
        <strain evidence="3">06D021</strain>
    </source>
</reference>
<evidence type="ECO:0000259" key="1">
    <source>
        <dbReference type="Pfam" id="PF01526"/>
    </source>
</evidence>
<organism evidence="2 3">
    <name type="scientific">Klebsiella grimontii</name>
    <dbReference type="NCBI Taxonomy" id="2058152"/>
    <lineage>
        <taxon>Bacteria</taxon>
        <taxon>Pseudomonadati</taxon>
        <taxon>Pseudomonadota</taxon>
        <taxon>Gammaproteobacteria</taxon>
        <taxon>Enterobacterales</taxon>
        <taxon>Enterobacteriaceae</taxon>
        <taxon>Klebsiella/Raoultella group</taxon>
        <taxon>Klebsiella</taxon>
    </lineage>
</organism>
<proteinExistence type="predicted"/>